<dbReference type="Proteomes" id="UP001318860">
    <property type="component" value="Unassembled WGS sequence"/>
</dbReference>
<keyword evidence="3" id="KW-0862">Zinc</keyword>
<evidence type="ECO:0000256" key="4">
    <source>
        <dbReference type="PROSITE-ProRule" id="PRU01343"/>
    </source>
</evidence>
<keyword evidence="6" id="KW-0472">Membrane</keyword>
<keyword evidence="9" id="KW-1185">Reference proteome</keyword>
<feature type="transmembrane region" description="Helical" evidence="6">
    <location>
        <begin position="128"/>
        <end position="148"/>
    </location>
</feature>
<proteinExistence type="predicted"/>
<evidence type="ECO:0000256" key="3">
    <source>
        <dbReference type="ARBA" id="ARBA00022833"/>
    </source>
</evidence>
<reference evidence="8 9" key="1">
    <citation type="journal article" date="2021" name="Comput. Struct. Biotechnol. J.">
        <title>De novo genome assembly of the potent medicinal plant Rehmannia glutinosa using nanopore technology.</title>
        <authorList>
            <person name="Ma L."/>
            <person name="Dong C."/>
            <person name="Song C."/>
            <person name="Wang X."/>
            <person name="Zheng X."/>
            <person name="Niu Y."/>
            <person name="Chen S."/>
            <person name="Feng W."/>
        </authorList>
    </citation>
    <scope>NUCLEOTIDE SEQUENCE [LARGE SCALE GENOMIC DNA]</scope>
    <source>
        <strain evidence="8">DH-2019</strain>
    </source>
</reference>
<name>A0ABR0V6C6_REHGL</name>
<dbReference type="InterPro" id="IPR010666">
    <property type="entry name" value="Znf_GRF"/>
</dbReference>
<evidence type="ECO:0000256" key="1">
    <source>
        <dbReference type="ARBA" id="ARBA00022723"/>
    </source>
</evidence>
<sequence>MKKSFTPSPSKSSHSVNMVNNEGMYCNCGMDALLKTSWTKSNPGRRFWACPRYGQNGYCGHFKWADDEMCSRAKQIIPGLLSKINKLQEEIEALQSKEGKFEAEINMANSRLAMLDHEVVELKKKNRFLILVFYVTVCVFVGVGVVLLM</sequence>
<feature type="domain" description="GRF-type" evidence="7">
    <location>
        <begin position="26"/>
        <end position="68"/>
    </location>
</feature>
<dbReference type="PROSITE" id="PS51999">
    <property type="entry name" value="ZF_GRF"/>
    <property type="match status" value="1"/>
</dbReference>
<evidence type="ECO:0000313" key="8">
    <source>
        <dbReference type="EMBL" id="KAK6130378.1"/>
    </source>
</evidence>
<keyword evidence="6" id="KW-1133">Transmembrane helix</keyword>
<protein>
    <recommendedName>
        <fullName evidence="7">GRF-type domain-containing protein</fullName>
    </recommendedName>
</protein>
<keyword evidence="5" id="KW-0175">Coiled coil</keyword>
<evidence type="ECO:0000256" key="5">
    <source>
        <dbReference type="SAM" id="Coils"/>
    </source>
</evidence>
<keyword evidence="6" id="KW-0812">Transmembrane</keyword>
<evidence type="ECO:0000259" key="7">
    <source>
        <dbReference type="PROSITE" id="PS51999"/>
    </source>
</evidence>
<evidence type="ECO:0000313" key="9">
    <source>
        <dbReference type="Proteomes" id="UP001318860"/>
    </source>
</evidence>
<accession>A0ABR0V6C6</accession>
<organism evidence="8 9">
    <name type="scientific">Rehmannia glutinosa</name>
    <name type="common">Chinese foxglove</name>
    <dbReference type="NCBI Taxonomy" id="99300"/>
    <lineage>
        <taxon>Eukaryota</taxon>
        <taxon>Viridiplantae</taxon>
        <taxon>Streptophyta</taxon>
        <taxon>Embryophyta</taxon>
        <taxon>Tracheophyta</taxon>
        <taxon>Spermatophyta</taxon>
        <taxon>Magnoliopsida</taxon>
        <taxon>eudicotyledons</taxon>
        <taxon>Gunneridae</taxon>
        <taxon>Pentapetalae</taxon>
        <taxon>asterids</taxon>
        <taxon>lamiids</taxon>
        <taxon>Lamiales</taxon>
        <taxon>Orobanchaceae</taxon>
        <taxon>Rehmannieae</taxon>
        <taxon>Rehmannia</taxon>
    </lineage>
</organism>
<evidence type="ECO:0000256" key="2">
    <source>
        <dbReference type="ARBA" id="ARBA00022771"/>
    </source>
</evidence>
<keyword evidence="1" id="KW-0479">Metal-binding</keyword>
<feature type="coiled-coil region" evidence="5">
    <location>
        <begin position="77"/>
        <end position="125"/>
    </location>
</feature>
<dbReference type="PANTHER" id="PTHR33248">
    <property type="entry name" value="ZINC ION-BINDING PROTEIN"/>
    <property type="match status" value="1"/>
</dbReference>
<evidence type="ECO:0000256" key="6">
    <source>
        <dbReference type="SAM" id="Phobius"/>
    </source>
</evidence>
<dbReference type="Pfam" id="PF06839">
    <property type="entry name" value="Zn_ribbon_GRF"/>
    <property type="match status" value="1"/>
</dbReference>
<comment type="caution">
    <text evidence="8">The sequence shown here is derived from an EMBL/GenBank/DDBJ whole genome shotgun (WGS) entry which is preliminary data.</text>
</comment>
<keyword evidence="2 4" id="KW-0863">Zinc-finger</keyword>
<gene>
    <name evidence="8" type="ORF">DH2020_035883</name>
</gene>
<dbReference type="EMBL" id="JABTTQ020001580">
    <property type="protein sequence ID" value="KAK6130378.1"/>
    <property type="molecule type" value="Genomic_DNA"/>
</dbReference>